<sequence>MQHISFAVVYIVIFGLSSSNFLDCHLQDTAYREIRRLFPSEWKRASNLGGRMCQLDSRCFLLVFCW</sequence>
<dbReference type="AlphaFoldDB" id="A0A9P0J6H2"/>
<keyword evidence="1" id="KW-0732">Signal</keyword>
<gene>
    <name evidence="2" type="ORF">APHIGO_LOCUS7506</name>
</gene>
<accession>A0A9P0J6H2</accession>
<evidence type="ECO:0000313" key="2">
    <source>
        <dbReference type="EMBL" id="CAH1726653.1"/>
    </source>
</evidence>
<name>A0A9P0J6H2_APHGO</name>
<keyword evidence="3" id="KW-1185">Reference proteome</keyword>
<protein>
    <recommendedName>
        <fullName evidence="4">Secreted protein</fullName>
    </recommendedName>
</protein>
<organism evidence="2 3">
    <name type="scientific">Aphis gossypii</name>
    <name type="common">Cotton aphid</name>
    <dbReference type="NCBI Taxonomy" id="80765"/>
    <lineage>
        <taxon>Eukaryota</taxon>
        <taxon>Metazoa</taxon>
        <taxon>Ecdysozoa</taxon>
        <taxon>Arthropoda</taxon>
        <taxon>Hexapoda</taxon>
        <taxon>Insecta</taxon>
        <taxon>Pterygota</taxon>
        <taxon>Neoptera</taxon>
        <taxon>Paraneoptera</taxon>
        <taxon>Hemiptera</taxon>
        <taxon>Sternorrhyncha</taxon>
        <taxon>Aphidomorpha</taxon>
        <taxon>Aphidoidea</taxon>
        <taxon>Aphididae</taxon>
        <taxon>Aphidini</taxon>
        <taxon>Aphis</taxon>
        <taxon>Aphis</taxon>
    </lineage>
</organism>
<evidence type="ECO:0000256" key="1">
    <source>
        <dbReference type="SAM" id="SignalP"/>
    </source>
</evidence>
<dbReference type="EMBL" id="OU899035">
    <property type="protein sequence ID" value="CAH1726653.1"/>
    <property type="molecule type" value="Genomic_DNA"/>
</dbReference>
<dbReference type="Proteomes" id="UP001154329">
    <property type="component" value="Chromosome 2"/>
</dbReference>
<evidence type="ECO:0008006" key="4">
    <source>
        <dbReference type="Google" id="ProtNLM"/>
    </source>
</evidence>
<feature type="chain" id="PRO_5040126001" description="Secreted protein" evidence="1">
    <location>
        <begin position="20"/>
        <end position="66"/>
    </location>
</feature>
<feature type="signal peptide" evidence="1">
    <location>
        <begin position="1"/>
        <end position="19"/>
    </location>
</feature>
<evidence type="ECO:0000313" key="3">
    <source>
        <dbReference type="Proteomes" id="UP001154329"/>
    </source>
</evidence>
<reference evidence="2" key="2">
    <citation type="submission" date="2022-10" db="EMBL/GenBank/DDBJ databases">
        <authorList>
            <consortium name="ENA_rothamsted_submissions"/>
            <consortium name="culmorum"/>
            <person name="King R."/>
        </authorList>
    </citation>
    <scope>NUCLEOTIDE SEQUENCE</scope>
</reference>
<reference evidence="2" key="1">
    <citation type="submission" date="2022-02" db="EMBL/GenBank/DDBJ databases">
        <authorList>
            <person name="King R."/>
        </authorList>
    </citation>
    <scope>NUCLEOTIDE SEQUENCE</scope>
</reference>
<proteinExistence type="predicted"/>